<evidence type="ECO:0000256" key="4">
    <source>
        <dbReference type="ARBA" id="ARBA00022759"/>
    </source>
</evidence>
<dbReference type="SUPFAM" id="SSF54786">
    <property type="entry name" value="YcfA/nrd intein domain"/>
    <property type="match status" value="1"/>
</dbReference>
<dbReference type="Gene3D" id="3.30.920.30">
    <property type="entry name" value="Hypothetical protein"/>
    <property type="match status" value="1"/>
</dbReference>
<dbReference type="InterPro" id="IPR012933">
    <property type="entry name" value="HicA_mRNA_interferase"/>
</dbReference>
<name>A0ABT2NBQ0_9CYAN</name>
<proteinExistence type="inferred from homology"/>
<keyword evidence="4" id="KW-0255">Endonuclease</keyword>
<accession>A0ABT2NBQ0</accession>
<evidence type="ECO:0000256" key="5">
    <source>
        <dbReference type="ARBA" id="ARBA00022801"/>
    </source>
</evidence>
<dbReference type="InterPro" id="IPR038570">
    <property type="entry name" value="HicA_sf"/>
</dbReference>
<dbReference type="Pfam" id="PF07927">
    <property type="entry name" value="HicA_toxin"/>
    <property type="match status" value="1"/>
</dbReference>
<evidence type="ECO:0000313" key="8">
    <source>
        <dbReference type="EMBL" id="MCT7980128.1"/>
    </source>
</evidence>
<reference evidence="8 9" key="1">
    <citation type="journal article" date="2022" name="Front. Microbiol.">
        <title>High genomic differentiation and limited gene flow indicate recent cryptic speciation within the genus Laspinema (cyanobacteria).</title>
        <authorList>
            <person name="Stanojkovic A."/>
            <person name="Skoupy S."/>
            <person name="Skaloud P."/>
            <person name="Dvorak P."/>
        </authorList>
    </citation>
    <scope>NUCLEOTIDE SEQUENCE [LARGE SCALE GENOMIC DNA]</scope>
    <source>
        <strain evidence="8 9">D3b</strain>
    </source>
</reference>
<keyword evidence="5" id="KW-0378">Hydrolase</keyword>
<protein>
    <submittedName>
        <fullName evidence="8">Type II toxin-antitoxin system HicA family toxin</fullName>
    </submittedName>
</protein>
<evidence type="ECO:0000256" key="1">
    <source>
        <dbReference type="ARBA" id="ARBA00006620"/>
    </source>
</evidence>
<keyword evidence="2" id="KW-1277">Toxin-antitoxin system</keyword>
<evidence type="ECO:0000256" key="6">
    <source>
        <dbReference type="ARBA" id="ARBA00022884"/>
    </source>
</evidence>
<dbReference type="EMBL" id="JAMXFA010000033">
    <property type="protein sequence ID" value="MCT7980128.1"/>
    <property type="molecule type" value="Genomic_DNA"/>
</dbReference>
<dbReference type="Proteomes" id="UP001525961">
    <property type="component" value="Unassembled WGS sequence"/>
</dbReference>
<keyword evidence="3" id="KW-0540">Nuclease</keyword>
<organism evidence="8 9">
    <name type="scientific">Laspinema olomoucense D3b</name>
    <dbReference type="NCBI Taxonomy" id="2953688"/>
    <lineage>
        <taxon>Bacteria</taxon>
        <taxon>Bacillati</taxon>
        <taxon>Cyanobacteriota</taxon>
        <taxon>Cyanophyceae</taxon>
        <taxon>Oscillatoriophycideae</taxon>
        <taxon>Oscillatoriales</taxon>
        <taxon>Laspinemataceae</taxon>
        <taxon>Laspinema</taxon>
        <taxon>Laspinema olomoucense</taxon>
    </lineage>
</organism>
<gene>
    <name evidence="8" type="ORF">NG792_20605</name>
</gene>
<sequence>MPKKIRELKRLLRKAGFSSISGKGSHTKWYHPRLPLPIILSGNDGDDAKPYQERDVNDGLKIIEEEIE</sequence>
<evidence type="ECO:0000256" key="3">
    <source>
        <dbReference type="ARBA" id="ARBA00022722"/>
    </source>
</evidence>
<comment type="caution">
    <text evidence="8">The sequence shown here is derived from an EMBL/GenBank/DDBJ whole genome shotgun (WGS) entry which is preliminary data.</text>
</comment>
<evidence type="ECO:0000256" key="7">
    <source>
        <dbReference type="ARBA" id="ARBA00023016"/>
    </source>
</evidence>
<evidence type="ECO:0000313" key="9">
    <source>
        <dbReference type="Proteomes" id="UP001525961"/>
    </source>
</evidence>
<comment type="similarity">
    <text evidence="1">Belongs to the HicA mRNA interferase family.</text>
</comment>
<keyword evidence="6" id="KW-0694">RNA-binding</keyword>
<evidence type="ECO:0000256" key="2">
    <source>
        <dbReference type="ARBA" id="ARBA00022649"/>
    </source>
</evidence>
<keyword evidence="9" id="KW-1185">Reference proteome</keyword>
<dbReference type="RefSeq" id="WP_261197229.1">
    <property type="nucleotide sequence ID" value="NZ_JAMXFA010000033.1"/>
</dbReference>
<keyword evidence="7" id="KW-0346">Stress response</keyword>